<dbReference type="EMBL" id="BFFP01000011">
    <property type="protein sequence ID" value="GBG94428.1"/>
    <property type="molecule type" value="Genomic_DNA"/>
</dbReference>
<feature type="transmembrane region" description="Helical" evidence="1">
    <location>
        <begin position="189"/>
        <end position="208"/>
    </location>
</feature>
<organism evidence="3 4">
    <name type="scientific">Ligilactobacillus salitolerans</name>
    <dbReference type="NCBI Taxonomy" id="1808352"/>
    <lineage>
        <taxon>Bacteria</taxon>
        <taxon>Bacillati</taxon>
        <taxon>Bacillota</taxon>
        <taxon>Bacilli</taxon>
        <taxon>Lactobacillales</taxon>
        <taxon>Lactobacillaceae</taxon>
        <taxon>Ligilactobacillus</taxon>
    </lineage>
</organism>
<reference evidence="3 4" key="1">
    <citation type="journal article" date="2019" name="Int. J. Syst. Evol. Microbiol.">
        <title>Lactobacillus salitolerans sp. nov., a novel lactic acid bacterium isolated from spent mushroom substrates.</title>
        <authorList>
            <person name="Tohno M."/>
            <person name="Tanizawa Y."/>
            <person name="Kojima Y."/>
            <person name="Sakamoto M."/>
            <person name="Nakamura Y."/>
            <person name="Ohkuma M."/>
            <person name="Kobayashi H."/>
        </authorList>
    </citation>
    <scope>NUCLEOTIDE SEQUENCE [LARGE SCALE GENOMIC DNA]</scope>
    <source>
        <strain evidence="3 4">YK43</strain>
    </source>
</reference>
<dbReference type="AlphaFoldDB" id="A0A401ISC2"/>
<feature type="domain" description="DUF1648" evidence="2">
    <location>
        <begin position="17"/>
        <end position="62"/>
    </location>
</feature>
<dbReference type="InterPro" id="IPR025962">
    <property type="entry name" value="SdpI/YhfL"/>
</dbReference>
<protein>
    <recommendedName>
        <fullName evidence="2">DUF1648 domain-containing protein</fullName>
    </recommendedName>
</protein>
<evidence type="ECO:0000313" key="3">
    <source>
        <dbReference type="EMBL" id="GBG94428.1"/>
    </source>
</evidence>
<keyword evidence="1" id="KW-1133">Transmembrane helix</keyword>
<comment type="caution">
    <text evidence="3">The sequence shown here is derived from an EMBL/GenBank/DDBJ whole genome shotgun (WGS) entry which is preliminary data.</text>
</comment>
<evidence type="ECO:0000259" key="2">
    <source>
        <dbReference type="Pfam" id="PF07853"/>
    </source>
</evidence>
<evidence type="ECO:0000256" key="1">
    <source>
        <dbReference type="SAM" id="Phobius"/>
    </source>
</evidence>
<dbReference type="Pfam" id="PF13630">
    <property type="entry name" value="SdpI"/>
    <property type="match status" value="1"/>
</dbReference>
<feature type="transmembrane region" description="Helical" evidence="1">
    <location>
        <begin position="12"/>
        <end position="31"/>
    </location>
</feature>
<keyword evidence="4" id="KW-1185">Reference proteome</keyword>
<accession>A0A401ISC2</accession>
<feature type="transmembrane region" description="Helical" evidence="1">
    <location>
        <begin position="85"/>
        <end position="109"/>
    </location>
</feature>
<name>A0A401ISC2_9LACO</name>
<keyword evidence="1" id="KW-0812">Transmembrane</keyword>
<dbReference type="PANTHER" id="PTHR37810">
    <property type="entry name" value="IMMUNITY PROTEIN SDPI"/>
    <property type="match status" value="1"/>
</dbReference>
<feature type="transmembrane region" description="Helical" evidence="1">
    <location>
        <begin position="165"/>
        <end position="183"/>
    </location>
</feature>
<gene>
    <name evidence="3" type="ORF">LFYK43_08870</name>
</gene>
<feature type="transmembrane region" description="Helical" evidence="1">
    <location>
        <begin position="121"/>
        <end position="139"/>
    </location>
</feature>
<dbReference type="PIRSF" id="PIRSF038959">
    <property type="entry name" value="SdpI"/>
    <property type="match status" value="1"/>
</dbReference>
<dbReference type="Pfam" id="PF07853">
    <property type="entry name" value="DUF1648"/>
    <property type="match status" value="1"/>
</dbReference>
<evidence type="ECO:0000313" key="4">
    <source>
        <dbReference type="Proteomes" id="UP000286848"/>
    </source>
</evidence>
<keyword evidence="1" id="KW-0472">Membrane</keyword>
<dbReference type="RefSeq" id="WP_124975818.1">
    <property type="nucleotide sequence ID" value="NZ_BFFP01000011.1"/>
</dbReference>
<dbReference type="PANTHER" id="PTHR37810:SF5">
    <property type="entry name" value="IMMUNITY PROTEIN SDPI"/>
    <property type="match status" value="1"/>
</dbReference>
<dbReference type="InterPro" id="IPR026272">
    <property type="entry name" value="SdpI"/>
</dbReference>
<dbReference type="InterPro" id="IPR012867">
    <property type="entry name" value="DUF1648"/>
</dbReference>
<dbReference type="Proteomes" id="UP000286848">
    <property type="component" value="Unassembled WGS sequence"/>
</dbReference>
<feature type="transmembrane region" description="Helical" evidence="1">
    <location>
        <begin position="51"/>
        <end position="73"/>
    </location>
</feature>
<proteinExistence type="predicted"/>
<dbReference type="OrthoDB" id="9808690at2"/>
<sequence length="212" mass="23981">MKNITNRNTMIWSSLSTLLPMLVGIFLWNKLPNNIATHFGTSGRADGWDGKGFTVFILPLIFLAIQLFVVFMVHFDPKNRNNSPWLLKIIYWLVPFITFISMLGIYGVAMGYSLLNSEVTTNALLGLVFVVIGILLLVVKQNYTIGIRISWTLNSKENWRRTNRLAGWLLILSGAVFLVNALLQVDWLIYAVIAIIVIIPIGYSFTLFQKGI</sequence>
<dbReference type="GO" id="GO:0009636">
    <property type="term" value="P:response to toxic substance"/>
    <property type="evidence" value="ECO:0007669"/>
    <property type="project" value="TreeGrafter"/>
</dbReference>